<dbReference type="Proteomes" id="UP000236333">
    <property type="component" value="Unassembled WGS sequence"/>
</dbReference>
<feature type="domain" description="Sialate O-acetylesterase" evidence="2">
    <location>
        <begin position="1"/>
        <end position="185"/>
    </location>
</feature>
<dbReference type="Gene3D" id="3.40.50.1110">
    <property type="entry name" value="SGNH hydrolase"/>
    <property type="match status" value="1"/>
</dbReference>
<dbReference type="InterPro" id="IPR036514">
    <property type="entry name" value="SGNH_hydro_sf"/>
</dbReference>
<evidence type="ECO:0000313" key="4">
    <source>
        <dbReference type="Proteomes" id="UP000236333"/>
    </source>
</evidence>
<dbReference type="SUPFAM" id="SSF52266">
    <property type="entry name" value="SGNH hydrolase"/>
    <property type="match status" value="1"/>
</dbReference>
<sequence>MGFGRVLLQMNVSARVGFVAVGLGSTSLMDDWCPGCKQYNEMMTTVARAMAAAGPSARLRGMVWVQGESDTGNDWTAGSYRERFSTFLATLRADLSPHHPQLPVVLSIMSARQRVSIFPYIELVRSQQAAINDAAVLKVDQQDYAFYLSSMADPYNPSRVWWDQAIHMTQDGQCDMGADMAAAYAASGMQ</sequence>
<dbReference type="InterPro" id="IPR052940">
    <property type="entry name" value="Carb_Esterase_6"/>
</dbReference>
<gene>
    <name evidence="3" type="ORF">TSOC_008823</name>
</gene>
<dbReference type="GO" id="GO:0016787">
    <property type="term" value="F:hydrolase activity"/>
    <property type="evidence" value="ECO:0007669"/>
    <property type="project" value="UniProtKB-KW"/>
</dbReference>
<reference evidence="3 4" key="1">
    <citation type="journal article" date="2017" name="Mol. Biol. Evol.">
        <title>The 4-celled Tetrabaena socialis nuclear genome reveals the essential components for genetic control of cell number at the origin of multicellularity in the volvocine lineage.</title>
        <authorList>
            <person name="Featherston J."/>
            <person name="Arakaki Y."/>
            <person name="Hanschen E.R."/>
            <person name="Ferris P.J."/>
            <person name="Michod R.E."/>
            <person name="Olson B.J.S.C."/>
            <person name="Nozaki H."/>
            <person name="Durand P.M."/>
        </authorList>
    </citation>
    <scope>NUCLEOTIDE SEQUENCE [LARGE SCALE GENOMIC DNA]</scope>
    <source>
        <strain evidence="3 4">NIES-571</strain>
    </source>
</reference>
<evidence type="ECO:0000259" key="2">
    <source>
        <dbReference type="Pfam" id="PF03629"/>
    </source>
</evidence>
<dbReference type="Pfam" id="PF03629">
    <property type="entry name" value="SASA"/>
    <property type="match status" value="1"/>
</dbReference>
<protein>
    <recommendedName>
        <fullName evidence="2">Sialate O-acetylesterase domain-containing protein</fullName>
    </recommendedName>
</protein>
<evidence type="ECO:0000256" key="1">
    <source>
        <dbReference type="ARBA" id="ARBA00022801"/>
    </source>
</evidence>
<dbReference type="InterPro" id="IPR005181">
    <property type="entry name" value="SASA"/>
</dbReference>
<dbReference type="AlphaFoldDB" id="A0A2J7ZXI2"/>
<comment type="caution">
    <text evidence="3">The sequence shown here is derived from an EMBL/GenBank/DDBJ whole genome shotgun (WGS) entry which is preliminary data.</text>
</comment>
<keyword evidence="1" id="KW-0378">Hydrolase</keyword>
<dbReference type="EMBL" id="PGGS01000346">
    <property type="protein sequence ID" value="PNH04965.1"/>
    <property type="molecule type" value="Genomic_DNA"/>
</dbReference>
<dbReference type="PANTHER" id="PTHR31988">
    <property type="entry name" value="ESTERASE, PUTATIVE (DUF303)-RELATED"/>
    <property type="match status" value="1"/>
</dbReference>
<dbReference type="PANTHER" id="PTHR31988:SF19">
    <property type="entry name" value="9-O-ACETYL-N-ACETYLNEURAMINIC ACID DEACETYLASE-RELATED"/>
    <property type="match status" value="1"/>
</dbReference>
<organism evidence="3 4">
    <name type="scientific">Tetrabaena socialis</name>
    <dbReference type="NCBI Taxonomy" id="47790"/>
    <lineage>
        <taxon>Eukaryota</taxon>
        <taxon>Viridiplantae</taxon>
        <taxon>Chlorophyta</taxon>
        <taxon>core chlorophytes</taxon>
        <taxon>Chlorophyceae</taxon>
        <taxon>CS clade</taxon>
        <taxon>Chlamydomonadales</taxon>
        <taxon>Tetrabaenaceae</taxon>
        <taxon>Tetrabaena</taxon>
    </lineage>
</organism>
<proteinExistence type="predicted"/>
<keyword evidence="4" id="KW-1185">Reference proteome</keyword>
<dbReference type="OrthoDB" id="42638at2759"/>
<evidence type="ECO:0000313" key="3">
    <source>
        <dbReference type="EMBL" id="PNH04965.1"/>
    </source>
</evidence>
<name>A0A2J7ZXI2_9CHLO</name>
<accession>A0A2J7ZXI2</accession>